<dbReference type="InterPro" id="IPR004090">
    <property type="entry name" value="Chemotax_Me-accpt_rcpt"/>
</dbReference>
<evidence type="ECO:0000256" key="11">
    <source>
        <dbReference type="PROSITE-ProRule" id="PRU00284"/>
    </source>
</evidence>
<evidence type="ECO:0000256" key="10">
    <source>
        <dbReference type="ARBA" id="ARBA00029447"/>
    </source>
</evidence>
<keyword evidence="6 14" id="KW-0812">Transmembrane</keyword>
<comment type="similarity">
    <text evidence="10">Belongs to the methyl-accepting chemotaxis (MCP) protein family.</text>
</comment>
<evidence type="ECO:0000256" key="14">
    <source>
        <dbReference type="SAM" id="Phobius"/>
    </source>
</evidence>
<evidence type="ECO:0000256" key="8">
    <source>
        <dbReference type="ARBA" id="ARBA00023136"/>
    </source>
</evidence>
<keyword evidence="2" id="KW-1003">Cell membrane</keyword>
<evidence type="ECO:0000256" key="9">
    <source>
        <dbReference type="ARBA" id="ARBA00023224"/>
    </source>
</evidence>
<dbReference type="InterPro" id="IPR035440">
    <property type="entry name" value="4HB_MCP_dom_sf"/>
</dbReference>
<dbReference type="EMBL" id="WWCR01000005">
    <property type="protein sequence ID" value="MYM72016.1"/>
    <property type="molecule type" value="Genomic_DNA"/>
</dbReference>
<dbReference type="SUPFAM" id="SSF47170">
    <property type="entry name" value="Aspartate receptor, ligand-binding domain"/>
    <property type="match status" value="1"/>
</dbReference>
<feature type="region of interest" description="Disordered" evidence="13">
    <location>
        <begin position="516"/>
        <end position="537"/>
    </location>
</feature>
<evidence type="ECO:0000259" key="15">
    <source>
        <dbReference type="PROSITE" id="PS50111"/>
    </source>
</evidence>
<dbReference type="GO" id="GO:0005886">
    <property type="term" value="C:plasma membrane"/>
    <property type="evidence" value="ECO:0007669"/>
    <property type="project" value="UniProtKB-SubCell"/>
</dbReference>
<keyword evidence="5" id="KW-0997">Cell inner membrane</keyword>
<dbReference type="SUPFAM" id="SSF58104">
    <property type="entry name" value="Methyl-accepting chemotaxis protein (MCP) signaling domain"/>
    <property type="match status" value="1"/>
</dbReference>
<dbReference type="CDD" id="cd11386">
    <property type="entry name" value="MCP_signal"/>
    <property type="match status" value="1"/>
</dbReference>
<dbReference type="AlphaFoldDB" id="A0A7X4GZG9"/>
<feature type="domain" description="Methyl-accepting transducer" evidence="15">
    <location>
        <begin position="268"/>
        <end position="497"/>
    </location>
</feature>
<feature type="coiled-coil region" evidence="12">
    <location>
        <begin position="475"/>
        <end position="513"/>
    </location>
</feature>
<dbReference type="GO" id="GO:0006935">
    <property type="term" value="P:chemotaxis"/>
    <property type="evidence" value="ECO:0007669"/>
    <property type="project" value="UniProtKB-KW"/>
</dbReference>
<dbReference type="PRINTS" id="PR00260">
    <property type="entry name" value="CHEMTRNSDUCR"/>
</dbReference>
<dbReference type="RefSeq" id="WP_161049609.1">
    <property type="nucleotide sequence ID" value="NZ_WWCR01000005.1"/>
</dbReference>
<dbReference type="Proteomes" id="UP000469734">
    <property type="component" value="Unassembled WGS sequence"/>
</dbReference>
<dbReference type="PROSITE" id="PS50885">
    <property type="entry name" value="HAMP"/>
    <property type="match status" value="1"/>
</dbReference>
<evidence type="ECO:0000256" key="3">
    <source>
        <dbReference type="ARBA" id="ARBA00022481"/>
    </source>
</evidence>
<dbReference type="GO" id="GO:0004888">
    <property type="term" value="F:transmembrane signaling receptor activity"/>
    <property type="evidence" value="ECO:0007669"/>
    <property type="project" value="InterPro"/>
</dbReference>
<keyword evidence="7 14" id="KW-1133">Transmembrane helix</keyword>
<feature type="transmembrane region" description="Helical" evidence="14">
    <location>
        <begin position="190"/>
        <end position="210"/>
    </location>
</feature>
<sequence length="537" mass="57390">MFNSITIRTRLIATMSVIGILMLVLGVLSIFGMNTVNFALKDVYSNQMASTIALGNAKNFMNRSRFVIDRGVFHPEAADLEKTLSRAEGFLNDSDKSWAGYLALPLGDDEKVLANDLNAKRTLYRAELVALITALRAKDADKIEDLSMKTLSAQFGIFDAASVKLEGYQLTSAKEHYDESQSFFSGFTKGYTVALVFGAALIIFSAIRLLSAILRPLEHALGHFDQIADGNLANQIDISRNDEMGKLMKGLTKMQDQMSSTVSSIRTGSSAIATASAEIAAGNLDLSRRTENQAAALEETASSLEELTSTVRQNADNARQANQLALSAQDVAGKGGQLVSQVVDTMGNINTSSRKIADIIGVIDGIAFQTNILALNAAVEAARAGEQGRGFAVVATEVRNLAQRSAAAAKEIKELITESVSQVDAGNQLVDKAGATMDEIVSSVERVTSIMTEIMVAGEEQSEGINQINQAIVSMDEVTQQNAALVEEAAAAANAMQEQAAQLEEMVSTFKLDTHSTQRLGGGNRPALRRPALALGQ</sequence>
<comment type="subcellular location">
    <subcellularLocation>
        <location evidence="1">Cell inner membrane</location>
        <topology evidence="1">Multi-pass membrane protein</topology>
    </subcellularLocation>
</comment>
<proteinExistence type="inferred from homology"/>
<evidence type="ECO:0000313" key="17">
    <source>
        <dbReference type="EMBL" id="MYM72016.1"/>
    </source>
</evidence>
<dbReference type="Pfam" id="PF02203">
    <property type="entry name" value="TarH"/>
    <property type="match status" value="1"/>
</dbReference>
<dbReference type="InterPro" id="IPR003660">
    <property type="entry name" value="HAMP_dom"/>
</dbReference>
<protein>
    <submittedName>
        <fullName evidence="17">HAMP domain-containing protein</fullName>
    </submittedName>
</protein>
<dbReference type="SMART" id="SM00304">
    <property type="entry name" value="HAMP"/>
    <property type="match status" value="1"/>
</dbReference>
<keyword evidence="8 14" id="KW-0472">Membrane</keyword>
<evidence type="ECO:0000256" key="5">
    <source>
        <dbReference type="ARBA" id="ARBA00022519"/>
    </source>
</evidence>
<dbReference type="Pfam" id="PF00672">
    <property type="entry name" value="HAMP"/>
    <property type="match status" value="1"/>
</dbReference>
<dbReference type="InterPro" id="IPR003122">
    <property type="entry name" value="Tar_rcpt_lig-bd"/>
</dbReference>
<evidence type="ECO:0000313" key="18">
    <source>
        <dbReference type="Proteomes" id="UP000469734"/>
    </source>
</evidence>
<keyword evidence="9 11" id="KW-0807">Transducer</keyword>
<keyword evidence="3" id="KW-0488">Methylation</keyword>
<dbReference type="Pfam" id="PF00015">
    <property type="entry name" value="MCPsignal"/>
    <property type="match status" value="1"/>
</dbReference>
<dbReference type="SMART" id="SM00283">
    <property type="entry name" value="MA"/>
    <property type="match status" value="1"/>
</dbReference>
<reference evidence="17 18" key="1">
    <citation type="submission" date="2019-12" db="EMBL/GenBank/DDBJ databases">
        <title>Novel species isolated from a subtropical stream in China.</title>
        <authorList>
            <person name="Lu H."/>
        </authorList>
    </citation>
    <scope>NUCLEOTIDE SEQUENCE [LARGE SCALE GENOMIC DNA]</scope>
    <source>
        <strain evidence="17 18">FT134W</strain>
    </source>
</reference>
<dbReference type="PANTHER" id="PTHR43531">
    <property type="entry name" value="PROTEIN ICFG"/>
    <property type="match status" value="1"/>
</dbReference>
<dbReference type="FunFam" id="1.10.287.950:FF:000001">
    <property type="entry name" value="Methyl-accepting chemotaxis sensory transducer"/>
    <property type="match status" value="1"/>
</dbReference>
<evidence type="ECO:0000256" key="13">
    <source>
        <dbReference type="SAM" id="MobiDB-lite"/>
    </source>
</evidence>
<evidence type="ECO:0000256" key="7">
    <source>
        <dbReference type="ARBA" id="ARBA00022989"/>
    </source>
</evidence>
<dbReference type="PANTHER" id="PTHR43531:SF14">
    <property type="entry name" value="METHYL-ACCEPTING CHEMOTAXIS PROTEIN I-RELATED"/>
    <property type="match status" value="1"/>
</dbReference>
<evidence type="ECO:0000256" key="12">
    <source>
        <dbReference type="SAM" id="Coils"/>
    </source>
</evidence>
<dbReference type="CDD" id="cd06225">
    <property type="entry name" value="HAMP"/>
    <property type="match status" value="1"/>
</dbReference>
<keyword evidence="12" id="KW-0175">Coiled coil</keyword>
<accession>A0A7X4GZG9</accession>
<dbReference type="GO" id="GO:0007165">
    <property type="term" value="P:signal transduction"/>
    <property type="evidence" value="ECO:0007669"/>
    <property type="project" value="UniProtKB-KW"/>
</dbReference>
<evidence type="ECO:0000256" key="4">
    <source>
        <dbReference type="ARBA" id="ARBA00022500"/>
    </source>
</evidence>
<evidence type="ECO:0000256" key="6">
    <source>
        <dbReference type="ARBA" id="ARBA00022692"/>
    </source>
</evidence>
<evidence type="ECO:0000256" key="2">
    <source>
        <dbReference type="ARBA" id="ARBA00022475"/>
    </source>
</evidence>
<dbReference type="InterPro" id="IPR004089">
    <property type="entry name" value="MCPsignal_dom"/>
</dbReference>
<gene>
    <name evidence="17" type="ORF">GTP56_07360</name>
</gene>
<comment type="caution">
    <text evidence="17">The sequence shown here is derived from an EMBL/GenBank/DDBJ whole genome shotgun (WGS) entry which is preliminary data.</text>
</comment>
<dbReference type="Gene3D" id="1.20.120.30">
    <property type="entry name" value="Aspartate receptor, ligand-binding domain"/>
    <property type="match status" value="1"/>
</dbReference>
<organism evidence="17 18">
    <name type="scientific">Duganella margarita</name>
    <dbReference type="NCBI Taxonomy" id="2692170"/>
    <lineage>
        <taxon>Bacteria</taxon>
        <taxon>Pseudomonadati</taxon>
        <taxon>Pseudomonadota</taxon>
        <taxon>Betaproteobacteria</taxon>
        <taxon>Burkholderiales</taxon>
        <taxon>Oxalobacteraceae</taxon>
        <taxon>Telluria group</taxon>
        <taxon>Duganella</taxon>
    </lineage>
</organism>
<dbReference type="InterPro" id="IPR051310">
    <property type="entry name" value="MCP_chemotaxis"/>
</dbReference>
<evidence type="ECO:0000259" key="16">
    <source>
        <dbReference type="PROSITE" id="PS50885"/>
    </source>
</evidence>
<keyword evidence="4" id="KW-0145">Chemotaxis</keyword>
<dbReference type="Gene3D" id="1.10.287.950">
    <property type="entry name" value="Methyl-accepting chemotaxis protein"/>
    <property type="match status" value="1"/>
</dbReference>
<evidence type="ECO:0000256" key="1">
    <source>
        <dbReference type="ARBA" id="ARBA00004429"/>
    </source>
</evidence>
<feature type="transmembrane region" description="Helical" evidence="14">
    <location>
        <begin position="12"/>
        <end position="33"/>
    </location>
</feature>
<name>A0A7X4GZG9_9BURK</name>
<dbReference type="PROSITE" id="PS50111">
    <property type="entry name" value="CHEMOTAXIS_TRANSDUC_2"/>
    <property type="match status" value="1"/>
</dbReference>
<feature type="domain" description="HAMP" evidence="16">
    <location>
        <begin position="211"/>
        <end position="263"/>
    </location>
</feature>